<dbReference type="NCBIfam" id="TIGR00573">
    <property type="entry name" value="dnaq"/>
    <property type="match status" value="1"/>
</dbReference>
<dbReference type="InterPro" id="IPR036420">
    <property type="entry name" value="BRCT_dom_sf"/>
</dbReference>
<feature type="domain" description="BRCT" evidence="4">
    <location>
        <begin position="324"/>
        <end position="406"/>
    </location>
</feature>
<protein>
    <recommendedName>
        <fullName evidence="4">BRCT domain-containing protein</fullName>
    </recommendedName>
</protein>
<dbReference type="InterPro" id="IPR001357">
    <property type="entry name" value="BRCT_dom"/>
</dbReference>
<dbReference type="InterPro" id="IPR036397">
    <property type="entry name" value="RNaseH_sf"/>
</dbReference>
<dbReference type="PANTHER" id="PTHR30231:SF4">
    <property type="entry name" value="PROTEIN NEN2"/>
    <property type="match status" value="1"/>
</dbReference>
<evidence type="ECO:0000256" key="3">
    <source>
        <dbReference type="ARBA" id="ARBA00022839"/>
    </source>
</evidence>
<keyword evidence="3" id="KW-0269">Exonuclease</keyword>
<sequence>MFTDTFAVLDVETTGLGRYDRVAEVAVVTVDHTGKQLDRWETLVNPERDLGPQHIHGIRAEEIRKAPTFADIADELEFRLSGNVLVAHNLSFDSRFLRQEFTRLGRELPGRFLDLGMCTMTAARSYLPGSRRGLRDCCDAFSIDILDAHCAGADAEATATLLGCYLDIDARPWHSALEAAVDWFGTPPPIARVAYRKPADWQPPHFLEKLAAALPASAGPAEHDQYLAILDRALLDRYLSASEKDELLALAADLGIDRETALRLHGEYFDAVVDAAWEDGIVTESERADLLLLAGLLGIDDAALAAAFEPRLPRESPARTTPTLAPAVRHGDLVCLTGDMQMAREDIVARLGRLGIGVHPGVTKKVKLLIAADPDSLSGKAKKARDYGIPVVSEDYLFTHLLKGEK</sequence>
<dbReference type="SMART" id="SM00479">
    <property type="entry name" value="EXOIII"/>
    <property type="match status" value="1"/>
</dbReference>
<organism evidence="5 6">
    <name type="scientific">Sinomonas flava</name>
    <dbReference type="NCBI Taxonomy" id="496857"/>
    <lineage>
        <taxon>Bacteria</taxon>
        <taxon>Bacillati</taxon>
        <taxon>Actinomycetota</taxon>
        <taxon>Actinomycetes</taxon>
        <taxon>Micrococcales</taxon>
        <taxon>Micrococcaceae</taxon>
        <taxon>Sinomonas</taxon>
    </lineage>
</organism>
<dbReference type="Pfam" id="PF00533">
    <property type="entry name" value="BRCT"/>
    <property type="match status" value="1"/>
</dbReference>
<dbReference type="Proteomes" id="UP001500432">
    <property type="component" value="Unassembled WGS sequence"/>
</dbReference>
<evidence type="ECO:0000313" key="5">
    <source>
        <dbReference type="EMBL" id="GAA2199948.1"/>
    </source>
</evidence>
<dbReference type="EMBL" id="BAAAQW010000005">
    <property type="protein sequence ID" value="GAA2199948.1"/>
    <property type="molecule type" value="Genomic_DNA"/>
</dbReference>
<proteinExistence type="predicted"/>
<dbReference type="InterPro" id="IPR013520">
    <property type="entry name" value="Ribonucl_H"/>
</dbReference>
<dbReference type="PROSITE" id="PS50172">
    <property type="entry name" value="BRCT"/>
    <property type="match status" value="1"/>
</dbReference>
<evidence type="ECO:0000259" key="4">
    <source>
        <dbReference type="PROSITE" id="PS50172"/>
    </source>
</evidence>
<dbReference type="InterPro" id="IPR006054">
    <property type="entry name" value="DnaQ"/>
</dbReference>
<comment type="caution">
    <text evidence="5">The sequence shown here is derived from an EMBL/GenBank/DDBJ whole genome shotgun (WGS) entry which is preliminary data.</text>
</comment>
<accession>A0ABN3BTR6</accession>
<evidence type="ECO:0000256" key="2">
    <source>
        <dbReference type="ARBA" id="ARBA00022801"/>
    </source>
</evidence>
<dbReference type="SUPFAM" id="SSF52113">
    <property type="entry name" value="BRCT domain"/>
    <property type="match status" value="1"/>
</dbReference>
<keyword evidence="6" id="KW-1185">Reference proteome</keyword>
<dbReference type="Gene3D" id="3.30.420.10">
    <property type="entry name" value="Ribonuclease H-like superfamily/Ribonuclease H"/>
    <property type="match status" value="1"/>
</dbReference>
<dbReference type="RefSeq" id="WP_344299405.1">
    <property type="nucleotide sequence ID" value="NZ_BAAAQW010000005.1"/>
</dbReference>
<keyword evidence="2" id="KW-0378">Hydrolase</keyword>
<dbReference type="CDD" id="cd06127">
    <property type="entry name" value="DEDDh"/>
    <property type="match status" value="1"/>
</dbReference>
<dbReference type="PANTHER" id="PTHR30231">
    <property type="entry name" value="DNA POLYMERASE III SUBUNIT EPSILON"/>
    <property type="match status" value="1"/>
</dbReference>
<reference evidence="5 6" key="1">
    <citation type="journal article" date="2019" name="Int. J. Syst. Evol. Microbiol.">
        <title>The Global Catalogue of Microorganisms (GCM) 10K type strain sequencing project: providing services to taxonomists for standard genome sequencing and annotation.</title>
        <authorList>
            <consortium name="The Broad Institute Genomics Platform"/>
            <consortium name="The Broad Institute Genome Sequencing Center for Infectious Disease"/>
            <person name="Wu L."/>
            <person name="Ma J."/>
        </authorList>
    </citation>
    <scope>NUCLEOTIDE SEQUENCE [LARGE SCALE GENOMIC DNA]</scope>
    <source>
        <strain evidence="5 6">JCM 16034</strain>
    </source>
</reference>
<name>A0ABN3BTR6_9MICC</name>
<dbReference type="SUPFAM" id="SSF158682">
    <property type="entry name" value="TerB-like"/>
    <property type="match status" value="1"/>
</dbReference>
<evidence type="ECO:0000256" key="1">
    <source>
        <dbReference type="ARBA" id="ARBA00022722"/>
    </source>
</evidence>
<dbReference type="Gene3D" id="3.40.50.10190">
    <property type="entry name" value="BRCT domain"/>
    <property type="match status" value="1"/>
</dbReference>
<keyword evidence="1" id="KW-0540">Nuclease</keyword>
<dbReference type="InterPro" id="IPR029024">
    <property type="entry name" value="TerB-like"/>
</dbReference>
<evidence type="ECO:0000313" key="6">
    <source>
        <dbReference type="Proteomes" id="UP001500432"/>
    </source>
</evidence>
<dbReference type="Pfam" id="PF00929">
    <property type="entry name" value="RNase_T"/>
    <property type="match status" value="1"/>
</dbReference>
<dbReference type="SUPFAM" id="SSF53098">
    <property type="entry name" value="Ribonuclease H-like"/>
    <property type="match status" value="1"/>
</dbReference>
<gene>
    <name evidence="5" type="ORF">GCM10009849_18410</name>
</gene>
<dbReference type="InterPro" id="IPR012337">
    <property type="entry name" value="RNaseH-like_sf"/>
</dbReference>